<keyword evidence="5" id="KW-0520">NAD</keyword>
<dbReference type="GO" id="GO:0003978">
    <property type="term" value="F:UDP-glucose 4-epimerase activity"/>
    <property type="evidence" value="ECO:0007669"/>
    <property type="project" value="UniProtKB-EC"/>
</dbReference>
<name>A0A0L7KS56_OPEBR</name>
<dbReference type="PANTHER" id="PTHR43725">
    <property type="entry name" value="UDP-GLUCOSE 4-EPIMERASE"/>
    <property type="match status" value="1"/>
</dbReference>
<comment type="cofactor">
    <cofactor evidence="2">
        <name>NAD(+)</name>
        <dbReference type="ChEBI" id="CHEBI:57540"/>
    </cofactor>
</comment>
<comment type="catalytic activity">
    <reaction evidence="1">
        <text>UDP-alpha-D-glucose = UDP-alpha-D-galactose</text>
        <dbReference type="Rhea" id="RHEA:22168"/>
        <dbReference type="ChEBI" id="CHEBI:58885"/>
        <dbReference type="ChEBI" id="CHEBI:66914"/>
        <dbReference type="EC" id="5.1.3.2"/>
    </reaction>
</comment>
<dbReference type="Proteomes" id="UP000037510">
    <property type="component" value="Unassembled WGS sequence"/>
</dbReference>
<feature type="non-terminal residue" evidence="9">
    <location>
        <position position="1"/>
    </location>
</feature>
<evidence type="ECO:0000256" key="5">
    <source>
        <dbReference type="ARBA" id="ARBA00023027"/>
    </source>
</evidence>
<evidence type="ECO:0000256" key="7">
    <source>
        <dbReference type="ARBA" id="ARBA00023235"/>
    </source>
</evidence>
<dbReference type="Gene3D" id="3.40.50.720">
    <property type="entry name" value="NAD(P)-binding Rossmann-like Domain"/>
    <property type="match status" value="3"/>
</dbReference>
<dbReference type="GO" id="GO:0006012">
    <property type="term" value="P:galactose metabolic process"/>
    <property type="evidence" value="ECO:0007669"/>
    <property type="project" value="UniProtKB-KW"/>
</dbReference>
<dbReference type="STRING" id="104452.A0A0L7KS56"/>
<dbReference type="GO" id="GO:0005829">
    <property type="term" value="C:cytosol"/>
    <property type="evidence" value="ECO:0007669"/>
    <property type="project" value="TreeGrafter"/>
</dbReference>
<gene>
    <name evidence="9" type="ORF">OBRU01_22060</name>
</gene>
<evidence type="ECO:0000256" key="1">
    <source>
        <dbReference type="ARBA" id="ARBA00000083"/>
    </source>
</evidence>
<evidence type="ECO:0000256" key="3">
    <source>
        <dbReference type="ARBA" id="ARBA00004947"/>
    </source>
</evidence>
<dbReference type="EMBL" id="JTDY01006589">
    <property type="protein sequence ID" value="KOB65859.1"/>
    <property type="molecule type" value="Genomic_DNA"/>
</dbReference>
<feature type="domain" description="NAD-dependent epimerase/dehydratase" evidence="8">
    <location>
        <begin position="8"/>
        <end position="83"/>
    </location>
</feature>
<keyword evidence="7" id="KW-0413">Isomerase</keyword>
<evidence type="ECO:0000256" key="6">
    <source>
        <dbReference type="ARBA" id="ARBA00023144"/>
    </source>
</evidence>
<keyword evidence="6" id="KW-0299">Galactose metabolism</keyword>
<feature type="non-terminal residue" evidence="9">
    <location>
        <position position="264"/>
    </location>
</feature>
<comment type="caution">
    <text evidence="9">The sequence shown here is derived from an EMBL/GenBank/DDBJ whole genome shotgun (WGS) entry which is preliminary data.</text>
</comment>
<accession>A0A0L7KS56</accession>
<dbReference type="EC" id="5.1.3.2" evidence="4"/>
<keyword evidence="10" id="KW-1185">Reference proteome</keyword>
<dbReference type="Pfam" id="PF01370">
    <property type="entry name" value="Epimerase"/>
    <property type="match status" value="1"/>
</dbReference>
<evidence type="ECO:0000259" key="8">
    <source>
        <dbReference type="Pfam" id="PF01370"/>
    </source>
</evidence>
<dbReference type="InterPro" id="IPR036291">
    <property type="entry name" value="NAD(P)-bd_dom_sf"/>
</dbReference>
<protein>
    <recommendedName>
        <fullName evidence="4">UDP-glucose 4-epimerase</fullName>
        <ecNumber evidence="4">5.1.3.2</ecNumber>
    </recommendedName>
</protein>
<reference evidence="9 10" key="1">
    <citation type="journal article" date="2015" name="Genome Biol. Evol.">
        <title>The genome of winter moth (Operophtera brumata) provides a genomic perspective on sexual dimorphism and phenology.</title>
        <authorList>
            <person name="Derks M.F."/>
            <person name="Smit S."/>
            <person name="Salis L."/>
            <person name="Schijlen E."/>
            <person name="Bossers A."/>
            <person name="Mateman C."/>
            <person name="Pijl A.S."/>
            <person name="de Ridder D."/>
            <person name="Groenen M.A."/>
            <person name="Visser M.E."/>
            <person name="Megens H.J."/>
        </authorList>
    </citation>
    <scope>NUCLEOTIDE SEQUENCE [LARGE SCALE GENOMIC DNA]</scope>
    <source>
        <strain evidence="9">WM2013NL</strain>
        <tissue evidence="9">Head and thorax</tissue>
    </source>
</reference>
<sequence>NILEKENNHLDVVVIDNLSNAYKEAGEKKPAPLKIIEELTNKKIHFYDVDITDLAALTKHDIYCVIHFAALKAVGESVERPLDSSCTVYGEPETLPINEGHPTGRGLTSPYGKSKYFCEEIMKDLCTSDKDAGRRRYEGHRTGCGLTSPYGKSKYFCEEIMKDLCTSDKVRKATRTQEKWQVVSLRYFNPGHCKALQLFSNKGFQGFHAVNLGQSLHEYDTISPGHSGGATSRRHQQNVYSYIESYSPGVRLVALPIWRRDQLR</sequence>
<dbReference type="SUPFAM" id="SSF51735">
    <property type="entry name" value="NAD(P)-binding Rossmann-fold domains"/>
    <property type="match status" value="1"/>
</dbReference>
<proteinExistence type="predicted"/>
<dbReference type="AlphaFoldDB" id="A0A0L7KS56"/>
<evidence type="ECO:0000313" key="9">
    <source>
        <dbReference type="EMBL" id="KOB65859.1"/>
    </source>
</evidence>
<dbReference type="InterPro" id="IPR001509">
    <property type="entry name" value="Epimerase_deHydtase"/>
</dbReference>
<evidence type="ECO:0000256" key="2">
    <source>
        <dbReference type="ARBA" id="ARBA00001911"/>
    </source>
</evidence>
<evidence type="ECO:0000256" key="4">
    <source>
        <dbReference type="ARBA" id="ARBA00013189"/>
    </source>
</evidence>
<comment type="pathway">
    <text evidence="3">Carbohydrate metabolism; galactose metabolism.</text>
</comment>
<dbReference type="PANTHER" id="PTHR43725:SF47">
    <property type="entry name" value="UDP-GLUCOSE 4-EPIMERASE"/>
    <property type="match status" value="1"/>
</dbReference>
<keyword evidence="6" id="KW-0119">Carbohydrate metabolism</keyword>
<evidence type="ECO:0000313" key="10">
    <source>
        <dbReference type="Proteomes" id="UP000037510"/>
    </source>
</evidence>
<organism evidence="9 10">
    <name type="scientific">Operophtera brumata</name>
    <name type="common">Winter moth</name>
    <name type="synonym">Phalaena brumata</name>
    <dbReference type="NCBI Taxonomy" id="104452"/>
    <lineage>
        <taxon>Eukaryota</taxon>
        <taxon>Metazoa</taxon>
        <taxon>Ecdysozoa</taxon>
        <taxon>Arthropoda</taxon>
        <taxon>Hexapoda</taxon>
        <taxon>Insecta</taxon>
        <taxon>Pterygota</taxon>
        <taxon>Neoptera</taxon>
        <taxon>Endopterygota</taxon>
        <taxon>Lepidoptera</taxon>
        <taxon>Glossata</taxon>
        <taxon>Ditrysia</taxon>
        <taxon>Geometroidea</taxon>
        <taxon>Geometridae</taxon>
        <taxon>Larentiinae</taxon>
        <taxon>Operophtera</taxon>
    </lineage>
</organism>